<gene>
    <name evidence="2" type="ORF">ACFQ07_07245</name>
</gene>
<dbReference type="Proteomes" id="UP001597083">
    <property type="component" value="Unassembled WGS sequence"/>
</dbReference>
<dbReference type="Pfam" id="PF01568">
    <property type="entry name" value="Molydop_binding"/>
    <property type="match status" value="1"/>
</dbReference>
<evidence type="ECO:0000259" key="1">
    <source>
        <dbReference type="Pfam" id="PF01568"/>
    </source>
</evidence>
<dbReference type="Gene3D" id="2.40.40.20">
    <property type="match status" value="1"/>
</dbReference>
<sequence>DERRFPTATGKANLTVNGLDVLRVPEGRLLLQTLRSHDQYNTTIYGMDDRYRGIKAGRRVVFVNPDDLAGLGLADGTMVDLVSEWSDGVERRAPGFRIVQYPTAKGCAAAYFPETNVLVPLDSTAEVSNTPTSKSIVIRLEQA</sequence>
<dbReference type="PANTHER" id="PTHR43105:SF4">
    <property type="entry name" value="PROTEIN YDEP"/>
    <property type="match status" value="1"/>
</dbReference>
<dbReference type="InterPro" id="IPR050123">
    <property type="entry name" value="Prok_molybdopt-oxidoreductase"/>
</dbReference>
<name>A0ABW3CBX2_9ACTN</name>
<proteinExistence type="predicted"/>
<dbReference type="InterPro" id="IPR006657">
    <property type="entry name" value="MoPterin_dinucl-bd_dom"/>
</dbReference>
<keyword evidence="3" id="KW-1185">Reference proteome</keyword>
<reference evidence="3" key="1">
    <citation type="journal article" date="2019" name="Int. J. Syst. Evol. Microbiol.">
        <title>The Global Catalogue of Microorganisms (GCM) 10K type strain sequencing project: providing services to taxonomists for standard genome sequencing and annotation.</title>
        <authorList>
            <consortium name="The Broad Institute Genomics Platform"/>
            <consortium name="The Broad Institute Genome Sequencing Center for Infectious Disease"/>
            <person name="Wu L."/>
            <person name="Ma J."/>
        </authorList>
    </citation>
    <scope>NUCLEOTIDE SEQUENCE [LARGE SCALE GENOMIC DNA]</scope>
    <source>
        <strain evidence="3">JCM 31696</strain>
    </source>
</reference>
<dbReference type="CDD" id="cd02787">
    <property type="entry name" value="MopB_CT_ydeP"/>
    <property type="match status" value="1"/>
</dbReference>
<feature type="non-terminal residue" evidence="2">
    <location>
        <position position="1"/>
    </location>
</feature>
<dbReference type="InterPro" id="IPR037951">
    <property type="entry name" value="MopB_CT_YdeP"/>
</dbReference>
<feature type="domain" description="Molybdopterin dinucleotide-binding" evidence="1">
    <location>
        <begin position="29"/>
        <end position="135"/>
    </location>
</feature>
<organism evidence="2 3">
    <name type="scientific">Actinomadura adrarensis</name>
    <dbReference type="NCBI Taxonomy" id="1819600"/>
    <lineage>
        <taxon>Bacteria</taxon>
        <taxon>Bacillati</taxon>
        <taxon>Actinomycetota</taxon>
        <taxon>Actinomycetes</taxon>
        <taxon>Streptosporangiales</taxon>
        <taxon>Thermomonosporaceae</taxon>
        <taxon>Actinomadura</taxon>
    </lineage>
</organism>
<comment type="caution">
    <text evidence="2">The sequence shown here is derived from an EMBL/GenBank/DDBJ whole genome shotgun (WGS) entry which is preliminary data.</text>
</comment>
<evidence type="ECO:0000313" key="2">
    <source>
        <dbReference type="EMBL" id="MFD0852010.1"/>
    </source>
</evidence>
<accession>A0ABW3CBX2</accession>
<dbReference type="EMBL" id="JBHTIR010000980">
    <property type="protein sequence ID" value="MFD0852010.1"/>
    <property type="molecule type" value="Genomic_DNA"/>
</dbReference>
<evidence type="ECO:0000313" key="3">
    <source>
        <dbReference type="Proteomes" id="UP001597083"/>
    </source>
</evidence>
<dbReference type="PANTHER" id="PTHR43105">
    <property type="entry name" value="RESPIRATORY NITRATE REDUCTASE"/>
    <property type="match status" value="1"/>
</dbReference>
<protein>
    <submittedName>
        <fullName evidence="2">Molybdopterin dinucleotide binding domain-containing protein</fullName>
    </submittedName>
</protein>
<dbReference type="InterPro" id="IPR009010">
    <property type="entry name" value="Asp_de-COase-like_dom_sf"/>
</dbReference>
<dbReference type="SUPFAM" id="SSF50692">
    <property type="entry name" value="ADC-like"/>
    <property type="match status" value="1"/>
</dbReference>